<dbReference type="AlphaFoldDB" id="A0A4C1WUJ8"/>
<keyword evidence="3" id="KW-1185">Reference proteome</keyword>
<sequence length="108" mass="11362">MTPDRRPPSANKRPRAGALQLPPAPTPLRGTAAPPGTSSVAIPVSENKEYFIQRREATSAGGRGLIKISAAYHIHEAAGGGVGVGERADFLLFPFTGHTVYANWTGIN</sequence>
<dbReference type="EMBL" id="BGZK01000649">
    <property type="protein sequence ID" value="GBP54563.1"/>
    <property type="molecule type" value="Genomic_DNA"/>
</dbReference>
<comment type="caution">
    <text evidence="2">The sequence shown here is derived from an EMBL/GenBank/DDBJ whole genome shotgun (WGS) entry which is preliminary data.</text>
</comment>
<proteinExistence type="predicted"/>
<gene>
    <name evidence="2" type="ORF">EVAR_43436_1</name>
</gene>
<name>A0A4C1WUJ8_EUMVA</name>
<reference evidence="2 3" key="1">
    <citation type="journal article" date="2019" name="Commun. Biol.">
        <title>The bagworm genome reveals a unique fibroin gene that provides high tensile strength.</title>
        <authorList>
            <person name="Kono N."/>
            <person name="Nakamura H."/>
            <person name="Ohtoshi R."/>
            <person name="Tomita M."/>
            <person name="Numata K."/>
            <person name="Arakawa K."/>
        </authorList>
    </citation>
    <scope>NUCLEOTIDE SEQUENCE [LARGE SCALE GENOMIC DNA]</scope>
</reference>
<protein>
    <submittedName>
        <fullName evidence="2">Uncharacterized protein</fullName>
    </submittedName>
</protein>
<feature type="region of interest" description="Disordered" evidence="1">
    <location>
        <begin position="1"/>
        <end position="41"/>
    </location>
</feature>
<evidence type="ECO:0000256" key="1">
    <source>
        <dbReference type="SAM" id="MobiDB-lite"/>
    </source>
</evidence>
<evidence type="ECO:0000313" key="3">
    <source>
        <dbReference type="Proteomes" id="UP000299102"/>
    </source>
</evidence>
<accession>A0A4C1WUJ8</accession>
<evidence type="ECO:0000313" key="2">
    <source>
        <dbReference type="EMBL" id="GBP54563.1"/>
    </source>
</evidence>
<dbReference type="Proteomes" id="UP000299102">
    <property type="component" value="Unassembled WGS sequence"/>
</dbReference>
<organism evidence="2 3">
    <name type="scientific">Eumeta variegata</name>
    <name type="common">Bagworm moth</name>
    <name type="synonym">Eumeta japonica</name>
    <dbReference type="NCBI Taxonomy" id="151549"/>
    <lineage>
        <taxon>Eukaryota</taxon>
        <taxon>Metazoa</taxon>
        <taxon>Ecdysozoa</taxon>
        <taxon>Arthropoda</taxon>
        <taxon>Hexapoda</taxon>
        <taxon>Insecta</taxon>
        <taxon>Pterygota</taxon>
        <taxon>Neoptera</taxon>
        <taxon>Endopterygota</taxon>
        <taxon>Lepidoptera</taxon>
        <taxon>Glossata</taxon>
        <taxon>Ditrysia</taxon>
        <taxon>Tineoidea</taxon>
        <taxon>Psychidae</taxon>
        <taxon>Oiketicinae</taxon>
        <taxon>Eumeta</taxon>
    </lineage>
</organism>